<accession>A0ABR2KSF0</accession>
<comment type="caution">
    <text evidence="5">The sequence shown here is derived from an EMBL/GenBank/DDBJ whole genome shotgun (WGS) entry which is preliminary data.</text>
</comment>
<dbReference type="Gene3D" id="2.10.50.10">
    <property type="entry name" value="Tumor Necrosis Factor Receptor, subunit A, domain 2"/>
    <property type="match status" value="1"/>
</dbReference>
<evidence type="ECO:0000259" key="4">
    <source>
        <dbReference type="Pfam" id="PF24633"/>
    </source>
</evidence>
<dbReference type="InterPro" id="IPR009030">
    <property type="entry name" value="Growth_fac_rcpt_cys_sf"/>
</dbReference>
<sequence>MILTLFFITVTKSFSSNAYFKGKNTLEVQDLCQHVEQYTNLCIVTEIQSKHLTVNSKEDDTTFLVLLKDINDDQIINISEFSANGKIFLTSNRRLHIHINENLNISGDVVFNNFFLSASNLNLKENSSFTIDTITVDTINIECTDDFNCSSIKAQNFYSIQNNISIQINGPSNFNNIHKNSTVLTILNGQPPYFDFNLLNSTSKVVVYEETNTITAKSEMTKETESRSSFNLVAEFLGCRIPYYFDNQTSQCELCPENQAPLTDGSTRCEPCPNGKEYSKGSMSCVPCQPGTYYNQNTKKCISCPVGSYQPNSMQLQCLRCPENSTTINIGETSLYSCVCPTGYYGRAGEECRQCFDTEKCEYGSLFPRANAGFWIDENHFYYSVVCQPKYACLGNSTCSEGYEGKFCGSCSKGYFRLHQSCAKCNRSVPPILAILMILLVVLMFYFSVYNHKYFPMFVIFIHFFQEIAMFSFLNSFTKFGSSVFFSYLSFLYFNPQIFQPQCYGHHNWSPSIQIAIAIPIIIALILFICSLLSWAIPSLVKFIRRDGPRTLETFRKIKIYTNYNFFDCVEVFKESVAASFYVFFPAYFGLVMRTIKYSELTLGHTIKYLDIQPSMVFNDPTAKPAIITTIIVLVILFIFIICFDLKILFSQPKKNNNHNEEEEISERPEEHFYKVILLFNENRVVTVKGHCYTTIFRLYFWILIIHLKFALIFVSWIYLQRFLIFQYGFSLAIYAIYFSLQVTLKPYNDDHCNELAFISDLLKLFNFFVASTQVDERSNSPEVINVSLIFTSCLFLIFFILMIIQPIIYKINFLVITKKKSEKSNEEETIQDDFQELLQQGKELDSYIDKFIDGGFDSINKLMDIKDRKLKTKIWDIYKEFIEYAQYSKQDFRESYIFINHKFRPFALNLISKVILDFPSIYSIYLDQIANQWEYMVNKSNDSDDSD</sequence>
<name>A0ABR2KSF0_9EUKA</name>
<dbReference type="Pfam" id="PF24633">
    <property type="entry name" value="DUF7630"/>
    <property type="match status" value="1"/>
</dbReference>
<keyword evidence="1" id="KW-0472">Membrane</keyword>
<feature type="transmembrane region" description="Helical" evidence="1">
    <location>
        <begin position="515"/>
        <end position="537"/>
    </location>
</feature>
<feature type="chain" id="PRO_5047128639" description="Tyrosine-protein kinase ephrin type A/B receptor-like domain-containing protein" evidence="2">
    <location>
        <begin position="16"/>
        <end position="948"/>
    </location>
</feature>
<feature type="domain" description="Tyrosine-protein kinase ephrin type A/B receptor-like" evidence="3">
    <location>
        <begin position="291"/>
        <end position="338"/>
    </location>
</feature>
<evidence type="ECO:0008006" key="7">
    <source>
        <dbReference type="Google" id="ProtNLM"/>
    </source>
</evidence>
<feature type="transmembrane region" description="Helical" evidence="1">
    <location>
        <begin position="429"/>
        <end position="447"/>
    </location>
</feature>
<organism evidence="5 6">
    <name type="scientific">Tritrichomonas musculus</name>
    <dbReference type="NCBI Taxonomy" id="1915356"/>
    <lineage>
        <taxon>Eukaryota</taxon>
        <taxon>Metamonada</taxon>
        <taxon>Parabasalia</taxon>
        <taxon>Tritrichomonadida</taxon>
        <taxon>Tritrichomonadidae</taxon>
        <taxon>Tritrichomonas</taxon>
    </lineage>
</organism>
<keyword evidence="2" id="KW-0732">Signal</keyword>
<evidence type="ECO:0000313" key="6">
    <source>
        <dbReference type="Proteomes" id="UP001470230"/>
    </source>
</evidence>
<feature type="transmembrane region" description="Helical" evidence="1">
    <location>
        <begin position="626"/>
        <end position="650"/>
    </location>
</feature>
<keyword evidence="1" id="KW-0812">Transmembrane</keyword>
<evidence type="ECO:0000256" key="2">
    <source>
        <dbReference type="SAM" id="SignalP"/>
    </source>
</evidence>
<dbReference type="PROSITE" id="PS00018">
    <property type="entry name" value="EF_HAND_1"/>
    <property type="match status" value="1"/>
</dbReference>
<dbReference type="PANTHER" id="PTHR11319:SF35">
    <property type="entry name" value="OUTER MEMBRANE PROTEIN PMPC-RELATED"/>
    <property type="match status" value="1"/>
</dbReference>
<feature type="signal peptide" evidence="2">
    <location>
        <begin position="1"/>
        <end position="15"/>
    </location>
</feature>
<dbReference type="SUPFAM" id="SSF57184">
    <property type="entry name" value="Growth factor receptor domain"/>
    <property type="match status" value="1"/>
</dbReference>
<feature type="transmembrane region" description="Helical" evidence="1">
    <location>
        <begin position="477"/>
        <end position="494"/>
    </location>
</feature>
<feature type="transmembrane region" description="Helical" evidence="1">
    <location>
        <begin position="787"/>
        <end position="810"/>
    </location>
</feature>
<dbReference type="InterPro" id="IPR018247">
    <property type="entry name" value="EF_Hand_1_Ca_BS"/>
</dbReference>
<dbReference type="InterPro" id="IPR056047">
    <property type="entry name" value="CRMPA-like_DUF7630"/>
</dbReference>
<proteinExistence type="predicted"/>
<reference evidence="5 6" key="1">
    <citation type="submission" date="2024-04" db="EMBL/GenBank/DDBJ databases">
        <title>Tritrichomonas musculus Genome.</title>
        <authorList>
            <person name="Alves-Ferreira E."/>
            <person name="Grigg M."/>
            <person name="Lorenzi H."/>
            <person name="Galac M."/>
        </authorList>
    </citation>
    <scope>NUCLEOTIDE SEQUENCE [LARGE SCALE GENOMIC DNA]</scope>
    <source>
        <strain evidence="5 6">EAF2021</strain>
    </source>
</reference>
<keyword evidence="1" id="KW-1133">Transmembrane helix</keyword>
<evidence type="ECO:0000259" key="3">
    <source>
        <dbReference type="Pfam" id="PF07699"/>
    </source>
</evidence>
<dbReference type="EMBL" id="JAPFFF010000003">
    <property type="protein sequence ID" value="KAK8893983.1"/>
    <property type="molecule type" value="Genomic_DNA"/>
</dbReference>
<feature type="transmembrane region" description="Helical" evidence="1">
    <location>
        <begin position="699"/>
        <end position="719"/>
    </location>
</feature>
<evidence type="ECO:0000256" key="1">
    <source>
        <dbReference type="SAM" id="Phobius"/>
    </source>
</evidence>
<dbReference type="SMART" id="SM01411">
    <property type="entry name" value="Ephrin_rec_like"/>
    <property type="match status" value="2"/>
</dbReference>
<protein>
    <recommendedName>
        <fullName evidence="7">Tyrosine-protein kinase ephrin type A/B receptor-like domain-containing protein</fullName>
    </recommendedName>
</protein>
<dbReference type="Pfam" id="PF07699">
    <property type="entry name" value="Ephrin_rec_like"/>
    <property type="match status" value="1"/>
</dbReference>
<keyword evidence="6" id="KW-1185">Reference proteome</keyword>
<dbReference type="PANTHER" id="PTHR11319">
    <property type="entry name" value="G PROTEIN-COUPLED RECEPTOR-RELATED"/>
    <property type="match status" value="1"/>
</dbReference>
<evidence type="ECO:0000313" key="5">
    <source>
        <dbReference type="EMBL" id="KAK8893983.1"/>
    </source>
</evidence>
<gene>
    <name evidence="5" type="ORF">M9Y10_022413</name>
</gene>
<dbReference type="Proteomes" id="UP001470230">
    <property type="component" value="Unassembled WGS sequence"/>
</dbReference>
<feature type="domain" description="DUF7630" evidence="4">
    <location>
        <begin position="386"/>
        <end position="425"/>
    </location>
</feature>
<dbReference type="InterPro" id="IPR011641">
    <property type="entry name" value="Tyr-kin_ephrin_A/B_rcpt-like"/>
</dbReference>
<feature type="transmembrane region" description="Helical" evidence="1">
    <location>
        <begin position="725"/>
        <end position="744"/>
    </location>
</feature>